<accession>A0ABU9GBL5</accession>
<evidence type="ECO:0000313" key="2">
    <source>
        <dbReference type="Proteomes" id="UP001379949"/>
    </source>
</evidence>
<name>A0ABU9GBL5_9GAMM</name>
<comment type="caution">
    <text evidence="1">The sequence shown here is derived from an EMBL/GenBank/DDBJ whole genome shotgun (WGS) entry which is preliminary data.</text>
</comment>
<dbReference type="Proteomes" id="UP001379949">
    <property type="component" value="Unassembled WGS sequence"/>
</dbReference>
<dbReference type="EMBL" id="JBAKAR010000328">
    <property type="protein sequence ID" value="MEL0615120.1"/>
    <property type="molecule type" value="Genomic_DNA"/>
</dbReference>
<evidence type="ECO:0000313" key="1">
    <source>
        <dbReference type="EMBL" id="MEL0615120.1"/>
    </source>
</evidence>
<protein>
    <submittedName>
        <fullName evidence="1">LysR family transcriptional regulator</fullName>
    </submittedName>
</protein>
<feature type="non-terminal residue" evidence="1">
    <location>
        <position position="1"/>
    </location>
</feature>
<proteinExistence type="predicted"/>
<gene>
    <name evidence="1" type="ORF">V6242_18490</name>
</gene>
<sequence>AVSDTLSLSLFTSFAQSIIAYLEHVQIRQLVANVDDSVDALKNGLCDFLVAFDDFSVSNGLFSRLELQTE</sequence>
<feature type="non-terminal residue" evidence="1">
    <location>
        <position position="70"/>
    </location>
</feature>
<organism evidence="1 2">
    <name type="scientific">Marinomonas arenicola</name>
    <dbReference type="NCBI Taxonomy" id="569601"/>
    <lineage>
        <taxon>Bacteria</taxon>
        <taxon>Pseudomonadati</taxon>
        <taxon>Pseudomonadota</taxon>
        <taxon>Gammaproteobacteria</taxon>
        <taxon>Oceanospirillales</taxon>
        <taxon>Oceanospirillaceae</taxon>
        <taxon>Marinomonas</taxon>
    </lineage>
</organism>
<keyword evidence="2" id="KW-1185">Reference proteome</keyword>
<reference evidence="1 2" key="1">
    <citation type="submission" date="2024-02" db="EMBL/GenBank/DDBJ databases">
        <title>Bacteria isolated from the canopy kelp, Nereocystis luetkeana.</title>
        <authorList>
            <person name="Pfister C.A."/>
            <person name="Younker I.T."/>
            <person name="Light S.H."/>
        </authorList>
    </citation>
    <scope>NUCLEOTIDE SEQUENCE [LARGE SCALE GENOMIC DNA]</scope>
    <source>
        <strain evidence="1 2">TI.4.07</strain>
    </source>
</reference>